<keyword evidence="10" id="KW-1185">Reference proteome</keyword>
<accession>A0A2I2GBT3</accession>
<keyword evidence="5" id="KW-0804">Transcription</keyword>
<dbReference type="SUPFAM" id="SSF57701">
    <property type="entry name" value="Zn2/Cys6 DNA-binding domain"/>
    <property type="match status" value="1"/>
</dbReference>
<dbReference type="InterPro" id="IPR007219">
    <property type="entry name" value="XnlR_reg_dom"/>
</dbReference>
<feature type="domain" description="Zn(2)-C6 fungal-type" evidence="8">
    <location>
        <begin position="13"/>
        <end position="42"/>
    </location>
</feature>
<sequence>MNSPKKRRRPALACLECRRRKVKCDRTTPCGQCTAHRSSCRYVGDRSSDQGLEQGQGPAGSEMPADENDAHWAGSADSVSITGGSRSSMSRTVPPGGIHGACSKTRVFGHSHWISTMPFIQNLPTCQPISPHINSRDPGPDASTGASVLTSQISEPFTRCKQLAREIKRPRPSRDALPSGLHESVPARPVLEVSIPLYFATFEPCYRILDRGEFYREYESYMQNPDPASASPSSLLKILLLLCAIAPLYPDESARRDLRANAPRWIHVAQTWLSGPLEKNRLTIDALQIHCLLLLARQTNRVGADLVWISAGSLMRMAMQMGLHQDPDSLGMEMGMGTGIGAKMDVRRRLWFTILEMNVQAALDSGMAPLVREEDYDTKIPDDEGSYQVLLARSLPLRLEATRLMNSLRGEPSYEEILRLGTQLAQVYRDATVTISSSHNQADRTQPSSSFLIHLLSRFLLCLHLPYAVQSPHNPLYTSSLQTALSASQDLLALLDDPIYRCLLIAGGGLFRDLITRAGLLIFLDLVNRVDGSSPFVQARQRARVEPLVEDARRVVSFARERLVNGDTNVKGYVGVRMVMAQVEGLLERELPGEEMGIGERVGRAAREGLEESYKILKGMAEEEGCFVGSGGGMGWDLGVDFVLDMDLDLGSEFGYWGFGFP</sequence>
<evidence type="ECO:0000313" key="9">
    <source>
        <dbReference type="EMBL" id="PLB50333.1"/>
    </source>
</evidence>
<dbReference type="GO" id="GO:0001228">
    <property type="term" value="F:DNA-binding transcription activator activity, RNA polymerase II-specific"/>
    <property type="evidence" value="ECO:0007669"/>
    <property type="project" value="TreeGrafter"/>
</dbReference>
<dbReference type="PANTHER" id="PTHR31944">
    <property type="entry name" value="HEME-RESPONSIVE ZINC FINGER TRANSCRIPTION FACTOR HAP1"/>
    <property type="match status" value="1"/>
</dbReference>
<dbReference type="InterPro" id="IPR036864">
    <property type="entry name" value="Zn2-C6_fun-type_DNA-bd_sf"/>
</dbReference>
<evidence type="ECO:0000313" key="10">
    <source>
        <dbReference type="Proteomes" id="UP000234275"/>
    </source>
</evidence>
<evidence type="ECO:0000256" key="3">
    <source>
        <dbReference type="ARBA" id="ARBA00023015"/>
    </source>
</evidence>
<organism evidence="9 10">
    <name type="scientific">Aspergillus steynii IBT 23096</name>
    <dbReference type="NCBI Taxonomy" id="1392250"/>
    <lineage>
        <taxon>Eukaryota</taxon>
        <taxon>Fungi</taxon>
        <taxon>Dikarya</taxon>
        <taxon>Ascomycota</taxon>
        <taxon>Pezizomycotina</taxon>
        <taxon>Eurotiomycetes</taxon>
        <taxon>Eurotiomycetidae</taxon>
        <taxon>Eurotiales</taxon>
        <taxon>Aspergillaceae</taxon>
        <taxon>Aspergillus</taxon>
        <taxon>Aspergillus subgen. Circumdati</taxon>
    </lineage>
</organism>
<evidence type="ECO:0000256" key="4">
    <source>
        <dbReference type="ARBA" id="ARBA00023125"/>
    </source>
</evidence>
<dbReference type="PROSITE" id="PS50048">
    <property type="entry name" value="ZN2_CY6_FUNGAL_2"/>
    <property type="match status" value="1"/>
</dbReference>
<dbReference type="VEuPathDB" id="FungiDB:P170DRAFT_508533"/>
<dbReference type="CDD" id="cd00067">
    <property type="entry name" value="GAL4"/>
    <property type="match status" value="1"/>
</dbReference>
<dbReference type="Gene3D" id="4.10.240.10">
    <property type="entry name" value="Zn(2)-C6 fungal-type DNA-binding domain"/>
    <property type="match status" value="1"/>
</dbReference>
<dbReference type="InterPro" id="IPR001138">
    <property type="entry name" value="Zn2Cys6_DnaBD"/>
</dbReference>
<dbReference type="PROSITE" id="PS00463">
    <property type="entry name" value="ZN2_CY6_FUNGAL_1"/>
    <property type="match status" value="1"/>
</dbReference>
<dbReference type="Proteomes" id="UP000234275">
    <property type="component" value="Unassembled WGS sequence"/>
</dbReference>
<keyword evidence="4" id="KW-0238">DNA-binding</keyword>
<dbReference type="Pfam" id="PF00172">
    <property type="entry name" value="Zn_clus"/>
    <property type="match status" value="1"/>
</dbReference>
<dbReference type="Pfam" id="PF04082">
    <property type="entry name" value="Fungal_trans"/>
    <property type="match status" value="1"/>
</dbReference>
<evidence type="ECO:0000259" key="8">
    <source>
        <dbReference type="PROSITE" id="PS50048"/>
    </source>
</evidence>
<dbReference type="InterPro" id="IPR051430">
    <property type="entry name" value="Fungal_TF_Env_Response"/>
</dbReference>
<dbReference type="SMART" id="SM00906">
    <property type="entry name" value="Fungal_trans"/>
    <property type="match status" value="1"/>
</dbReference>
<evidence type="ECO:0000256" key="1">
    <source>
        <dbReference type="ARBA" id="ARBA00022723"/>
    </source>
</evidence>
<proteinExistence type="predicted"/>
<dbReference type="GO" id="GO:0005634">
    <property type="term" value="C:nucleus"/>
    <property type="evidence" value="ECO:0007669"/>
    <property type="project" value="TreeGrafter"/>
</dbReference>
<evidence type="ECO:0000256" key="2">
    <source>
        <dbReference type="ARBA" id="ARBA00022833"/>
    </source>
</evidence>
<comment type="caution">
    <text evidence="9">The sequence shown here is derived from an EMBL/GenBank/DDBJ whole genome shotgun (WGS) entry which is preliminary data.</text>
</comment>
<dbReference type="RefSeq" id="XP_024705635.1">
    <property type="nucleotide sequence ID" value="XM_024854585.1"/>
</dbReference>
<keyword evidence="3" id="KW-0805">Transcription regulation</keyword>
<dbReference type="SMART" id="SM00066">
    <property type="entry name" value="GAL4"/>
    <property type="match status" value="1"/>
</dbReference>
<keyword evidence="6" id="KW-0539">Nucleus</keyword>
<dbReference type="GO" id="GO:0008270">
    <property type="term" value="F:zinc ion binding"/>
    <property type="evidence" value="ECO:0007669"/>
    <property type="project" value="InterPro"/>
</dbReference>
<feature type="region of interest" description="Disordered" evidence="7">
    <location>
        <begin position="45"/>
        <end position="70"/>
    </location>
</feature>
<dbReference type="EMBL" id="MSFO01000003">
    <property type="protein sequence ID" value="PLB50333.1"/>
    <property type="molecule type" value="Genomic_DNA"/>
</dbReference>
<dbReference type="PANTHER" id="PTHR31944:SF129">
    <property type="entry name" value="ASPYRIDONES CLUSTER REGULATOR APDR-RELATED"/>
    <property type="match status" value="1"/>
</dbReference>
<dbReference type="GO" id="GO:0006351">
    <property type="term" value="P:DNA-templated transcription"/>
    <property type="evidence" value="ECO:0007669"/>
    <property type="project" value="InterPro"/>
</dbReference>
<dbReference type="CDD" id="cd12148">
    <property type="entry name" value="fungal_TF_MHR"/>
    <property type="match status" value="1"/>
</dbReference>
<evidence type="ECO:0000256" key="5">
    <source>
        <dbReference type="ARBA" id="ARBA00023163"/>
    </source>
</evidence>
<protein>
    <recommendedName>
        <fullName evidence="8">Zn(2)-C6 fungal-type domain-containing protein</fullName>
    </recommendedName>
</protein>
<name>A0A2I2GBT3_9EURO</name>
<dbReference type="AlphaFoldDB" id="A0A2I2GBT3"/>
<gene>
    <name evidence="9" type="ORF">P170DRAFT_508533</name>
</gene>
<dbReference type="OrthoDB" id="4337792at2759"/>
<evidence type="ECO:0000256" key="7">
    <source>
        <dbReference type="SAM" id="MobiDB-lite"/>
    </source>
</evidence>
<keyword evidence="2" id="KW-0862">Zinc</keyword>
<keyword evidence="1" id="KW-0479">Metal-binding</keyword>
<evidence type="ECO:0000256" key="6">
    <source>
        <dbReference type="ARBA" id="ARBA00023242"/>
    </source>
</evidence>
<dbReference type="GO" id="GO:0000978">
    <property type="term" value="F:RNA polymerase II cis-regulatory region sequence-specific DNA binding"/>
    <property type="evidence" value="ECO:0007669"/>
    <property type="project" value="TreeGrafter"/>
</dbReference>
<reference evidence="9 10" key="1">
    <citation type="submission" date="2016-12" db="EMBL/GenBank/DDBJ databases">
        <title>The genomes of Aspergillus section Nigri reveals drivers in fungal speciation.</title>
        <authorList>
            <consortium name="DOE Joint Genome Institute"/>
            <person name="Vesth T.C."/>
            <person name="Nybo J."/>
            <person name="Theobald S."/>
            <person name="Brandl J."/>
            <person name="Frisvad J.C."/>
            <person name="Nielsen K.F."/>
            <person name="Lyhne E.K."/>
            <person name="Kogle M.E."/>
            <person name="Kuo A."/>
            <person name="Riley R."/>
            <person name="Clum A."/>
            <person name="Nolan M."/>
            <person name="Lipzen A."/>
            <person name="Salamov A."/>
            <person name="Henrissat B."/>
            <person name="Wiebenga A."/>
            <person name="De Vries R.P."/>
            <person name="Grigoriev I.V."/>
            <person name="Mortensen U.H."/>
            <person name="Andersen M.R."/>
            <person name="Baker S.E."/>
        </authorList>
    </citation>
    <scope>NUCLEOTIDE SEQUENCE [LARGE SCALE GENOMIC DNA]</scope>
    <source>
        <strain evidence="9 10">IBT 23096</strain>
    </source>
</reference>
<dbReference type="GeneID" id="36562291"/>